<reference evidence="2" key="1">
    <citation type="journal article" date="2002" name="Science">
        <title>The draft genome of Ciona intestinalis: insights into chordate and vertebrate origins.</title>
        <authorList>
            <person name="Dehal P."/>
            <person name="Satou Y."/>
            <person name="Campbell R.K."/>
            <person name="Chapman J."/>
            <person name="Degnan B."/>
            <person name="De Tomaso A."/>
            <person name="Davidson B."/>
            <person name="Di Gregorio A."/>
            <person name="Gelpke M."/>
            <person name="Goodstein D.M."/>
            <person name="Harafuji N."/>
            <person name="Hastings K.E."/>
            <person name="Ho I."/>
            <person name="Hotta K."/>
            <person name="Huang W."/>
            <person name="Kawashima T."/>
            <person name="Lemaire P."/>
            <person name="Martinez D."/>
            <person name="Meinertzhagen I.A."/>
            <person name="Necula S."/>
            <person name="Nonaka M."/>
            <person name="Putnam N."/>
            <person name="Rash S."/>
            <person name="Saiga H."/>
            <person name="Satake M."/>
            <person name="Terry A."/>
            <person name="Yamada L."/>
            <person name="Wang H.G."/>
            <person name="Awazu S."/>
            <person name="Azumi K."/>
            <person name="Boore J."/>
            <person name="Branno M."/>
            <person name="Chin-Bow S."/>
            <person name="DeSantis R."/>
            <person name="Doyle S."/>
            <person name="Francino P."/>
            <person name="Keys D.N."/>
            <person name="Haga S."/>
            <person name="Hayashi H."/>
            <person name="Hino K."/>
            <person name="Imai K.S."/>
            <person name="Inaba K."/>
            <person name="Kano S."/>
            <person name="Kobayashi K."/>
            <person name="Kobayashi M."/>
            <person name="Lee B.I."/>
            <person name="Makabe K.W."/>
            <person name="Manohar C."/>
            <person name="Matassi G."/>
            <person name="Medina M."/>
            <person name="Mochizuki Y."/>
            <person name="Mount S."/>
            <person name="Morishita T."/>
            <person name="Miura S."/>
            <person name="Nakayama A."/>
            <person name="Nishizaka S."/>
            <person name="Nomoto H."/>
            <person name="Ohta F."/>
            <person name="Oishi K."/>
            <person name="Rigoutsos I."/>
            <person name="Sano M."/>
            <person name="Sasaki A."/>
            <person name="Sasakura Y."/>
            <person name="Shoguchi E."/>
            <person name="Shin-i T."/>
            <person name="Spagnuolo A."/>
            <person name="Stainier D."/>
            <person name="Suzuki M.M."/>
            <person name="Tassy O."/>
            <person name="Takatori N."/>
            <person name="Tokuoka M."/>
            <person name="Yagi K."/>
            <person name="Yoshizaki F."/>
            <person name="Wada S."/>
            <person name="Zhang C."/>
            <person name="Hyatt P.D."/>
            <person name="Larimer F."/>
            <person name="Detter C."/>
            <person name="Doggett N."/>
            <person name="Glavina T."/>
            <person name="Hawkins T."/>
            <person name="Richardson P."/>
            <person name="Lucas S."/>
            <person name="Kohara Y."/>
            <person name="Levine M."/>
            <person name="Satoh N."/>
            <person name="Rokhsar D.S."/>
        </authorList>
    </citation>
    <scope>NUCLEOTIDE SEQUENCE [LARGE SCALE GENOMIC DNA]</scope>
</reference>
<keyword evidence="2" id="KW-1185">Reference proteome</keyword>
<reference evidence="1" key="4">
    <citation type="submission" date="2025-09" db="UniProtKB">
        <authorList>
            <consortium name="Ensembl"/>
        </authorList>
    </citation>
    <scope>IDENTIFICATION</scope>
</reference>
<dbReference type="EMBL" id="EAAA01000784">
    <property type="status" value="NOT_ANNOTATED_CDS"/>
    <property type="molecule type" value="Genomic_DNA"/>
</dbReference>
<proteinExistence type="predicted"/>
<evidence type="ECO:0000313" key="2">
    <source>
        <dbReference type="Proteomes" id="UP000008144"/>
    </source>
</evidence>
<dbReference type="Ensembl" id="ENSCINT00000032515.1">
    <property type="protein sequence ID" value="ENSCINP00000035092.1"/>
    <property type="gene ID" value="ENSCING00000024466.1"/>
</dbReference>
<reference evidence="1" key="3">
    <citation type="submission" date="2025-08" db="UniProtKB">
        <authorList>
            <consortium name="Ensembl"/>
        </authorList>
    </citation>
    <scope>IDENTIFICATION</scope>
</reference>
<dbReference type="InParanoid" id="H2XZK8"/>
<dbReference type="HOGENOM" id="CLU_3142530_0_0_1"/>
<accession>H2XZK8</accession>
<reference evidence="1" key="2">
    <citation type="journal article" date="2008" name="Genome Biol.">
        <title>Improved genome assembly and evidence-based global gene model set for the chordate Ciona intestinalis: new insight into intron and operon populations.</title>
        <authorList>
            <person name="Satou Y."/>
            <person name="Mineta K."/>
            <person name="Ogasawara M."/>
            <person name="Sasakura Y."/>
            <person name="Shoguchi E."/>
            <person name="Ueno K."/>
            <person name="Yamada L."/>
            <person name="Matsumoto J."/>
            <person name="Wasserscheid J."/>
            <person name="Dewar K."/>
            <person name="Wiley G.B."/>
            <person name="Macmil S.L."/>
            <person name="Roe B.A."/>
            <person name="Zeller R.W."/>
            <person name="Hastings K.E."/>
            <person name="Lemaire P."/>
            <person name="Lindquist E."/>
            <person name="Endo T."/>
            <person name="Hotta K."/>
            <person name="Inaba K."/>
        </authorList>
    </citation>
    <scope>NUCLEOTIDE SEQUENCE [LARGE SCALE GENOMIC DNA]</scope>
    <source>
        <strain evidence="1">wild type</strain>
    </source>
</reference>
<organism evidence="1 2">
    <name type="scientific">Ciona intestinalis</name>
    <name type="common">Transparent sea squirt</name>
    <name type="synonym">Ascidia intestinalis</name>
    <dbReference type="NCBI Taxonomy" id="7719"/>
    <lineage>
        <taxon>Eukaryota</taxon>
        <taxon>Metazoa</taxon>
        <taxon>Chordata</taxon>
        <taxon>Tunicata</taxon>
        <taxon>Ascidiacea</taxon>
        <taxon>Phlebobranchia</taxon>
        <taxon>Cionidae</taxon>
        <taxon>Ciona</taxon>
    </lineage>
</organism>
<sequence length="49" mass="5707">MTQSSTRQYLHIHIRLYSSAPPEDIFPLAMVHFPVLAYVDSFKQNSKKI</sequence>
<dbReference type="Proteomes" id="UP000008144">
    <property type="component" value="Chromosome 11"/>
</dbReference>
<name>H2XZK8_CIOIN</name>
<evidence type="ECO:0000313" key="1">
    <source>
        <dbReference type="Ensembl" id="ENSCINP00000035092.1"/>
    </source>
</evidence>
<dbReference type="AlphaFoldDB" id="H2XZK8"/>
<protein>
    <submittedName>
        <fullName evidence="1">Uncharacterized protein</fullName>
    </submittedName>
</protein>